<evidence type="ECO:0000313" key="1">
    <source>
        <dbReference type="EMBL" id="KAH7919493.1"/>
    </source>
</evidence>
<gene>
    <name evidence="1" type="ORF">BV22DRAFT_1022922</name>
</gene>
<dbReference type="EMBL" id="MU266655">
    <property type="protein sequence ID" value="KAH7919493.1"/>
    <property type="molecule type" value="Genomic_DNA"/>
</dbReference>
<proteinExistence type="predicted"/>
<name>A0ACB8B307_9AGAM</name>
<evidence type="ECO:0000313" key="2">
    <source>
        <dbReference type="Proteomes" id="UP000790709"/>
    </source>
</evidence>
<sequence>MSHLLPPELWSHIFSLASDEDIILYPGLPTSFVPAAWYRYTFTPQLTLRTPQKALCILQCFAKPTKTSIVATCKAWRGLGTEVLMRCLFFSHIDDLFELAGCLAADPERGRWTRRLHVEHYGLGEWGDSEIYVDLLRDIIQHFPNLEIFILDWRPMALCFGDVAGTLGKYCRNLRTAYWHATVALVPKVIWVLDKLPNLVSVHLQFSTSASPHTVATTGELPLGVVESVHLTLPTLQELSLHGHAPLIIKQASGWSLPSLRYFSFESRSNEVSVHDVVGFLAAHGARLVFLDLNCITALDFPTILDLCPVVGTFCFNPDWPQAHADAGLEATTAPTQTRMPAIWKLVNRPHAHITQIGLHGLLFAFGVGLEPLAHMDSPAYQRANDIYFGLLASREAFPRLERVRVLCRVVLSNMVSKSGPSVVSGTECRERWERWCGVCEELGVRLEDCTGALLKDLPSRADDHSNNRHLVKDYMAHARIIHAARHVM</sequence>
<reference evidence="1" key="1">
    <citation type="journal article" date="2021" name="New Phytol.">
        <title>Evolutionary innovations through gain and loss of genes in the ectomycorrhizal Boletales.</title>
        <authorList>
            <person name="Wu G."/>
            <person name="Miyauchi S."/>
            <person name="Morin E."/>
            <person name="Kuo A."/>
            <person name="Drula E."/>
            <person name="Varga T."/>
            <person name="Kohler A."/>
            <person name="Feng B."/>
            <person name="Cao Y."/>
            <person name="Lipzen A."/>
            <person name="Daum C."/>
            <person name="Hundley H."/>
            <person name="Pangilinan J."/>
            <person name="Johnson J."/>
            <person name="Barry K."/>
            <person name="LaButti K."/>
            <person name="Ng V."/>
            <person name="Ahrendt S."/>
            <person name="Min B."/>
            <person name="Choi I.G."/>
            <person name="Park H."/>
            <person name="Plett J.M."/>
            <person name="Magnuson J."/>
            <person name="Spatafora J.W."/>
            <person name="Nagy L.G."/>
            <person name="Henrissat B."/>
            <person name="Grigoriev I.V."/>
            <person name="Yang Z.L."/>
            <person name="Xu J."/>
            <person name="Martin F.M."/>
        </authorList>
    </citation>
    <scope>NUCLEOTIDE SEQUENCE</scope>
    <source>
        <strain evidence="1">KUC20120723A-06</strain>
    </source>
</reference>
<accession>A0ACB8B307</accession>
<organism evidence="1 2">
    <name type="scientific">Leucogyrophana mollusca</name>
    <dbReference type="NCBI Taxonomy" id="85980"/>
    <lineage>
        <taxon>Eukaryota</taxon>
        <taxon>Fungi</taxon>
        <taxon>Dikarya</taxon>
        <taxon>Basidiomycota</taxon>
        <taxon>Agaricomycotina</taxon>
        <taxon>Agaricomycetes</taxon>
        <taxon>Agaricomycetidae</taxon>
        <taxon>Boletales</taxon>
        <taxon>Boletales incertae sedis</taxon>
        <taxon>Leucogyrophana</taxon>
    </lineage>
</organism>
<keyword evidence="2" id="KW-1185">Reference proteome</keyword>
<dbReference type="Proteomes" id="UP000790709">
    <property type="component" value="Unassembled WGS sequence"/>
</dbReference>
<comment type="caution">
    <text evidence="1">The sequence shown here is derived from an EMBL/GenBank/DDBJ whole genome shotgun (WGS) entry which is preliminary data.</text>
</comment>
<protein>
    <submittedName>
        <fullName evidence="1">Uncharacterized protein</fullName>
    </submittedName>
</protein>